<dbReference type="Proteomes" id="UP001165064">
    <property type="component" value="Unassembled WGS sequence"/>
</dbReference>
<sequence>MDFTYVYNQQRQYIFQSNMSNDFKALGLPKWLCEALSAMRITTPTAIQKATIPEILKGRDCIGGAKTGSGKTISFGAPMLSHWAEDPSGIFGIVLTPTRELAMQIAEQFTALGANVNLKVSLVIGGESMIEQANQLKENPDFVVATPGRLAHIINEHPDDVRGFKRVKYLVLDEADRLLTDSFTEDLGDCFGALPNPSKRQTLLFTATVTDSVRALAEKPVSEGKQPVFLHELDKVDDVVIPEKLYLGFILSPFYVKEAILHHVLSSEKFKDSIVIVFTNRSETAEILRRTLRNLGIRVTSLHSEMPQSERTNSLHRFRAGAARVLVATDLASRGLDIPSVELVVNFDIPRDPDDFIHRVGRTARAGRNGDALSLITPNDLDRVLAIEDRIQRKMEEYGNYSDNDVIKNSLKPTSQAKVEAKMELEKEGFGERKKQQRKREHGDDSEFPVKQKKAKKTKKT</sequence>
<protein>
    <submittedName>
        <fullName evidence="1">Unnamed protein product</fullName>
    </submittedName>
</protein>
<name>A0ACB5T2H0_AMBMO</name>
<dbReference type="EMBL" id="BSXS01002816">
    <property type="protein sequence ID" value="GME79908.1"/>
    <property type="molecule type" value="Genomic_DNA"/>
</dbReference>
<keyword evidence="2" id="KW-1185">Reference proteome</keyword>
<evidence type="ECO:0000313" key="2">
    <source>
        <dbReference type="Proteomes" id="UP001165064"/>
    </source>
</evidence>
<reference evidence="1" key="1">
    <citation type="submission" date="2023-04" db="EMBL/GenBank/DDBJ databases">
        <title>Ambrosiozyma monospora NBRC 10751.</title>
        <authorList>
            <person name="Ichikawa N."/>
            <person name="Sato H."/>
            <person name="Tonouchi N."/>
        </authorList>
    </citation>
    <scope>NUCLEOTIDE SEQUENCE</scope>
    <source>
        <strain evidence="1">NBRC 10751</strain>
    </source>
</reference>
<evidence type="ECO:0000313" key="1">
    <source>
        <dbReference type="EMBL" id="GME79908.1"/>
    </source>
</evidence>
<accession>A0ACB5T2H0</accession>
<gene>
    <name evidence="1" type="ORF">Amon02_000419100</name>
</gene>
<comment type="caution">
    <text evidence="1">The sequence shown here is derived from an EMBL/GenBank/DDBJ whole genome shotgun (WGS) entry which is preliminary data.</text>
</comment>
<proteinExistence type="predicted"/>
<organism evidence="1 2">
    <name type="scientific">Ambrosiozyma monospora</name>
    <name type="common">Yeast</name>
    <name type="synonym">Endomycopsis monosporus</name>
    <dbReference type="NCBI Taxonomy" id="43982"/>
    <lineage>
        <taxon>Eukaryota</taxon>
        <taxon>Fungi</taxon>
        <taxon>Dikarya</taxon>
        <taxon>Ascomycota</taxon>
        <taxon>Saccharomycotina</taxon>
        <taxon>Pichiomycetes</taxon>
        <taxon>Pichiales</taxon>
        <taxon>Pichiaceae</taxon>
        <taxon>Ambrosiozyma</taxon>
    </lineage>
</organism>